<organism evidence="2 3">
    <name type="scientific">Madurella mycetomatis</name>
    <dbReference type="NCBI Taxonomy" id="100816"/>
    <lineage>
        <taxon>Eukaryota</taxon>
        <taxon>Fungi</taxon>
        <taxon>Dikarya</taxon>
        <taxon>Ascomycota</taxon>
        <taxon>Pezizomycotina</taxon>
        <taxon>Sordariomycetes</taxon>
        <taxon>Sordariomycetidae</taxon>
        <taxon>Sordariales</taxon>
        <taxon>Sordariales incertae sedis</taxon>
        <taxon>Madurella</taxon>
    </lineage>
</organism>
<dbReference type="PROSITE" id="PS50097">
    <property type="entry name" value="BTB"/>
    <property type="match status" value="1"/>
</dbReference>
<dbReference type="InterPro" id="IPR000210">
    <property type="entry name" value="BTB/POZ_dom"/>
</dbReference>
<dbReference type="Gene3D" id="3.30.710.10">
    <property type="entry name" value="Potassium Channel Kv1.1, Chain A"/>
    <property type="match status" value="1"/>
</dbReference>
<feature type="domain" description="BTB" evidence="1">
    <location>
        <begin position="40"/>
        <end position="114"/>
    </location>
</feature>
<evidence type="ECO:0000313" key="2">
    <source>
        <dbReference type="EMBL" id="KXX72829.1"/>
    </source>
</evidence>
<dbReference type="EMBL" id="LCTW02000652">
    <property type="protein sequence ID" value="KXX72829.1"/>
    <property type="molecule type" value="Genomic_DNA"/>
</dbReference>
<dbReference type="VEuPathDB" id="FungiDB:MMYC01_210671"/>
<protein>
    <recommendedName>
        <fullName evidence="1">BTB domain-containing protein</fullName>
    </recommendedName>
</protein>
<dbReference type="STRING" id="100816.A0A175VNN2"/>
<dbReference type="InterPro" id="IPR011333">
    <property type="entry name" value="SKP1/BTB/POZ_sf"/>
</dbReference>
<comment type="caution">
    <text evidence="2">The sequence shown here is derived from an EMBL/GenBank/DDBJ whole genome shotgun (WGS) entry which is preliminary data.</text>
</comment>
<dbReference type="AlphaFoldDB" id="A0A175VNN2"/>
<name>A0A175VNN2_9PEZI</name>
<dbReference type="OrthoDB" id="5326346at2759"/>
<evidence type="ECO:0000313" key="3">
    <source>
        <dbReference type="Proteomes" id="UP000078237"/>
    </source>
</evidence>
<keyword evidence="3" id="KW-1185">Reference proteome</keyword>
<gene>
    <name evidence="2" type="ORF">MMYC01_210671</name>
</gene>
<proteinExistence type="predicted"/>
<evidence type="ECO:0000259" key="1">
    <source>
        <dbReference type="PROSITE" id="PS50097"/>
    </source>
</evidence>
<accession>A0A175VNN2</accession>
<dbReference type="SUPFAM" id="SSF54695">
    <property type="entry name" value="POZ domain"/>
    <property type="match status" value="1"/>
</dbReference>
<sequence>MSSCTHTLATPGDTILTLNNPSAPFAVWDEAGSDKSAVNSDLLLSTTCPPVTYRVSSQHLIQASSFFKAALTGRWKEGSTGPDKCHEISTEDWDAEALRIVLCLIHNRTREIPRTVTLEMLCKIAVLVDYYEFHEALHFFASLWMDHLQCSFPTTYGRDLMLWICISWVFKDATIFKNATKLAIEHSPGKVPTLHLPIPESVISRFGA</sequence>
<dbReference type="Proteomes" id="UP000078237">
    <property type="component" value="Unassembled WGS sequence"/>
</dbReference>
<reference evidence="2 3" key="1">
    <citation type="journal article" date="2016" name="Genome Announc.">
        <title>Genome Sequence of Madurella mycetomatis mm55, Isolated from a Human Mycetoma Case in Sudan.</title>
        <authorList>
            <person name="Smit S."/>
            <person name="Derks M.F."/>
            <person name="Bervoets S."/>
            <person name="Fahal A."/>
            <person name="van Leeuwen W."/>
            <person name="van Belkum A."/>
            <person name="van de Sande W.W."/>
        </authorList>
    </citation>
    <scope>NUCLEOTIDE SEQUENCE [LARGE SCALE GENOMIC DNA]</scope>
    <source>
        <strain evidence="3">mm55</strain>
    </source>
</reference>